<dbReference type="InterPro" id="IPR000225">
    <property type="entry name" value="Armadillo"/>
</dbReference>
<keyword evidence="8" id="KW-1185">Reference proteome</keyword>
<dbReference type="Pfam" id="PF02985">
    <property type="entry name" value="HEAT"/>
    <property type="match status" value="1"/>
</dbReference>
<dbReference type="InterPro" id="IPR000357">
    <property type="entry name" value="HEAT"/>
</dbReference>
<evidence type="ECO:0000256" key="1">
    <source>
        <dbReference type="ARBA" id="ARBA00004123"/>
    </source>
</evidence>
<protein>
    <submittedName>
        <fullName evidence="7">Uncharacterized protein</fullName>
    </submittedName>
</protein>
<sequence>MSLTNFATICRKVHYRPNVFKEYSWHWQDLCSKLESCRSRLLSLQVLNLLTDALTHESADVRTAACICLKSVSRSVKNLSAGYFMNEIIVIPLVQVLHDTSTAVQVAALGAVSNIVVDFMTHKSTFIHCGGVKQLVQLSKSMDSTVRTNAVWALRNLTFLKDSKCKEGIFLELTASTLTSIICDPEPSVQEQALALVRNLVDGCIDTVEYVLAEDGLILHAVGRQLQSASKAEVLIQGMYVLNNVASGEEFHKEAVMRQLFPQASNSTQSIMINFLQSNDGRLRTAAVWVVINLTLPSSPGAFGRVVKLRSAGIVSQLKNMVNDPCLDVKLRVRTALRHSMSFSDVST</sequence>
<dbReference type="EMBL" id="CM018031">
    <property type="protein sequence ID" value="KAA8549752.1"/>
    <property type="molecule type" value="Genomic_DNA"/>
</dbReference>
<dbReference type="SMART" id="SM00185">
    <property type="entry name" value="ARM"/>
    <property type="match status" value="3"/>
</dbReference>
<dbReference type="OrthoDB" id="1714243at2759"/>
<dbReference type="GO" id="GO:0005737">
    <property type="term" value="C:cytoplasm"/>
    <property type="evidence" value="ECO:0007669"/>
    <property type="project" value="UniProtKB-SubCell"/>
</dbReference>
<feature type="repeat" description="ARM" evidence="6">
    <location>
        <begin position="130"/>
        <end position="158"/>
    </location>
</feature>
<accession>A0A5J5C6Z9</accession>
<gene>
    <name evidence="7" type="ORF">F0562_001230</name>
</gene>
<dbReference type="PROSITE" id="PS50176">
    <property type="entry name" value="ARM_REPEAT"/>
    <property type="match status" value="1"/>
</dbReference>
<dbReference type="InterPro" id="IPR016024">
    <property type="entry name" value="ARM-type_fold"/>
</dbReference>
<evidence type="ECO:0000256" key="3">
    <source>
        <dbReference type="ARBA" id="ARBA00022490"/>
    </source>
</evidence>
<reference evidence="7 8" key="1">
    <citation type="submission" date="2019-09" db="EMBL/GenBank/DDBJ databases">
        <title>A chromosome-level genome assembly of the Chinese tupelo Nyssa sinensis.</title>
        <authorList>
            <person name="Yang X."/>
            <person name="Kang M."/>
            <person name="Yang Y."/>
            <person name="Xiong H."/>
            <person name="Wang M."/>
            <person name="Zhang Z."/>
            <person name="Wang Z."/>
            <person name="Wu H."/>
            <person name="Ma T."/>
            <person name="Liu J."/>
            <person name="Xi Z."/>
        </authorList>
    </citation>
    <scope>NUCLEOTIDE SEQUENCE [LARGE SCALE GENOMIC DNA]</scope>
    <source>
        <strain evidence="7">J267</strain>
        <tissue evidence="7">Leaf</tissue>
    </source>
</reference>
<evidence type="ECO:0000313" key="8">
    <source>
        <dbReference type="Proteomes" id="UP000325577"/>
    </source>
</evidence>
<dbReference type="SUPFAM" id="SSF48371">
    <property type="entry name" value="ARM repeat"/>
    <property type="match status" value="1"/>
</dbReference>
<evidence type="ECO:0000256" key="2">
    <source>
        <dbReference type="ARBA" id="ARBA00004496"/>
    </source>
</evidence>
<organism evidence="7 8">
    <name type="scientific">Nyssa sinensis</name>
    <dbReference type="NCBI Taxonomy" id="561372"/>
    <lineage>
        <taxon>Eukaryota</taxon>
        <taxon>Viridiplantae</taxon>
        <taxon>Streptophyta</taxon>
        <taxon>Embryophyta</taxon>
        <taxon>Tracheophyta</taxon>
        <taxon>Spermatophyta</taxon>
        <taxon>Magnoliopsida</taxon>
        <taxon>eudicotyledons</taxon>
        <taxon>Gunneridae</taxon>
        <taxon>Pentapetalae</taxon>
        <taxon>asterids</taxon>
        <taxon>Cornales</taxon>
        <taxon>Nyssaceae</taxon>
        <taxon>Nyssa</taxon>
    </lineage>
</organism>
<dbReference type="Gene3D" id="1.25.10.10">
    <property type="entry name" value="Leucine-rich Repeat Variant"/>
    <property type="match status" value="1"/>
</dbReference>
<keyword evidence="5" id="KW-0539">Nucleus</keyword>
<comment type="subcellular location">
    <subcellularLocation>
        <location evidence="2">Cytoplasm</location>
    </subcellularLocation>
    <subcellularLocation>
        <location evidence="1">Nucleus</location>
    </subcellularLocation>
</comment>
<evidence type="ECO:0000256" key="5">
    <source>
        <dbReference type="ARBA" id="ARBA00023242"/>
    </source>
</evidence>
<keyword evidence="3" id="KW-0963">Cytoplasm</keyword>
<evidence type="ECO:0000313" key="7">
    <source>
        <dbReference type="EMBL" id="KAA8549752.1"/>
    </source>
</evidence>
<name>A0A5J5C6Z9_9ASTE</name>
<dbReference type="GO" id="GO:0005634">
    <property type="term" value="C:nucleus"/>
    <property type="evidence" value="ECO:0007669"/>
    <property type="project" value="UniProtKB-SubCell"/>
</dbReference>
<proteinExistence type="predicted"/>
<dbReference type="PANTHER" id="PTHR15651">
    <property type="entry name" value="ARMADILLO REPEAT-CONTAINING PROTEIN 8"/>
    <property type="match status" value="1"/>
</dbReference>
<dbReference type="GO" id="GO:0034657">
    <property type="term" value="C:GID complex"/>
    <property type="evidence" value="ECO:0007669"/>
    <property type="project" value="TreeGrafter"/>
</dbReference>
<dbReference type="PANTHER" id="PTHR15651:SF7">
    <property type="entry name" value="ARMADILLO REPEAT-CONTAINING PROTEIN 8"/>
    <property type="match status" value="1"/>
</dbReference>
<keyword evidence="4" id="KW-0677">Repeat</keyword>
<dbReference type="Proteomes" id="UP000325577">
    <property type="component" value="Linkage Group LG0"/>
</dbReference>
<dbReference type="InterPro" id="IPR038739">
    <property type="entry name" value="ARMC8/Vid28"/>
</dbReference>
<dbReference type="AlphaFoldDB" id="A0A5J5C6Z9"/>
<dbReference type="InterPro" id="IPR011989">
    <property type="entry name" value="ARM-like"/>
</dbReference>
<evidence type="ECO:0000256" key="6">
    <source>
        <dbReference type="PROSITE-ProRule" id="PRU00259"/>
    </source>
</evidence>
<evidence type="ECO:0000256" key="4">
    <source>
        <dbReference type="ARBA" id="ARBA00022737"/>
    </source>
</evidence>
<dbReference type="Pfam" id="PF00514">
    <property type="entry name" value="Arm"/>
    <property type="match status" value="1"/>
</dbReference>
<dbReference type="GO" id="GO:0043161">
    <property type="term" value="P:proteasome-mediated ubiquitin-dependent protein catabolic process"/>
    <property type="evidence" value="ECO:0007669"/>
    <property type="project" value="TreeGrafter"/>
</dbReference>